<dbReference type="RefSeq" id="WP_126727979.1">
    <property type="nucleotide sequence ID" value="NZ_RYZH01000076.1"/>
</dbReference>
<feature type="compositionally biased region" description="Gly residues" evidence="1">
    <location>
        <begin position="521"/>
        <end position="535"/>
    </location>
</feature>
<accession>A0A432MCQ0</accession>
<evidence type="ECO:0000256" key="1">
    <source>
        <dbReference type="SAM" id="MobiDB-lite"/>
    </source>
</evidence>
<keyword evidence="4" id="KW-1185">Reference proteome</keyword>
<proteinExistence type="predicted"/>
<evidence type="ECO:0000313" key="4">
    <source>
        <dbReference type="Proteomes" id="UP000280296"/>
    </source>
</evidence>
<feature type="compositionally biased region" description="Basic and acidic residues" evidence="1">
    <location>
        <begin position="427"/>
        <end position="457"/>
    </location>
</feature>
<evidence type="ECO:0000313" key="3">
    <source>
        <dbReference type="EMBL" id="RUL82163.1"/>
    </source>
</evidence>
<dbReference type="Proteomes" id="UP000280296">
    <property type="component" value="Unassembled WGS sequence"/>
</dbReference>
<feature type="compositionally biased region" description="Acidic residues" evidence="1">
    <location>
        <begin position="411"/>
        <end position="424"/>
    </location>
</feature>
<dbReference type="AlphaFoldDB" id="A0A432MCQ0"/>
<reference evidence="3 4" key="2">
    <citation type="submission" date="2019-01" db="EMBL/GenBank/DDBJ databases">
        <title>Tautonia sociabilis, a novel thermotolerant planctomycete of Isosphaeraceae family, isolated from a 4000 m deep subterranean habitat.</title>
        <authorList>
            <person name="Kovaleva O.L."/>
            <person name="Elcheninov A.G."/>
            <person name="Van Heerden E."/>
            <person name="Toshchakov S.V."/>
            <person name="Novikov A."/>
            <person name="Bonch-Osmolovskaya E.A."/>
            <person name="Kublanov I.V."/>
        </authorList>
    </citation>
    <scope>NUCLEOTIDE SEQUENCE [LARGE SCALE GENOMIC DNA]</scope>
    <source>
        <strain evidence="3 4">GM2012</strain>
    </source>
</reference>
<gene>
    <name evidence="3" type="ORF">TsocGM_23910</name>
</gene>
<organism evidence="3 4">
    <name type="scientific">Tautonia sociabilis</name>
    <dbReference type="NCBI Taxonomy" id="2080755"/>
    <lineage>
        <taxon>Bacteria</taxon>
        <taxon>Pseudomonadati</taxon>
        <taxon>Planctomycetota</taxon>
        <taxon>Planctomycetia</taxon>
        <taxon>Isosphaerales</taxon>
        <taxon>Isosphaeraceae</taxon>
        <taxon>Tautonia</taxon>
    </lineage>
</organism>
<feature type="region of interest" description="Disordered" evidence="1">
    <location>
        <begin position="408"/>
        <end position="457"/>
    </location>
</feature>
<dbReference type="InterPro" id="IPR025641">
    <property type="entry name" value="DUF4340"/>
</dbReference>
<feature type="region of interest" description="Disordered" evidence="1">
    <location>
        <begin position="497"/>
        <end position="535"/>
    </location>
</feature>
<comment type="caution">
    <text evidence="3">The sequence shown here is derived from an EMBL/GenBank/DDBJ whole genome shotgun (WGS) entry which is preliminary data.</text>
</comment>
<feature type="compositionally biased region" description="Low complexity" evidence="1">
    <location>
        <begin position="504"/>
        <end position="516"/>
    </location>
</feature>
<feature type="region of interest" description="Disordered" evidence="1">
    <location>
        <begin position="358"/>
        <end position="392"/>
    </location>
</feature>
<feature type="region of interest" description="Disordered" evidence="1">
    <location>
        <begin position="248"/>
        <end position="275"/>
    </location>
</feature>
<reference evidence="3 4" key="1">
    <citation type="submission" date="2018-12" db="EMBL/GenBank/DDBJ databases">
        <authorList>
            <person name="Toschakov S.V."/>
        </authorList>
    </citation>
    <scope>NUCLEOTIDE SEQUENCE [LARGE SCALE GENOMIC DNA]</scope>
    <source>
        <strain evidence="3 4">GM2012</strain>
    </source>
</reference>
<feature type="compositionally biased region" description="Acidic residues" evidence="1">
    <location>
        <begin position="359"/>
        <end position="376"/>
    </location>
</feature>
<dbReference type="OrthoDB" id="241105at2"/>
<evidence type="ECO:0000259" key="2">
    <source>
        <dbReference type="Pfam" id="PF14238"/>
    </source>
</evidence>
<sequence>MNETAKTLAFAGVALVLLAAASLATWLPDWRGPGTGFDDQGQPFFPDFAKKIDADPLAAKVLEVVSYDEDTAEVRPFQVEFRDGEWTIPSHHDYPANAQDRMARLAAQVAELSKDSIRSDRNSDHEELGVLDPMDESTTSLQGRGTRITLRAAPGGEPLADLILGKPVPDRDGLRYVRIPGKNRTYAAKVDLDLTTKFSDWIDTDLLDVTTADTVRLTYDTRKINPDERTPDGAFVVRPGDPLVISKVKSDDDSSTGSTSNQWTMEGLGPGEEVDSTKVGDVIRAVDNLKIVGVRPLPTNRNAILRSLVSKGFYPTQQGDLLSNEGSLALATDEGIVYTLRFGEITLASGDELTAGVGEDQDESAEAEDGASEGEGEASSGDDSAEEDAPDQTEGRYLIVSVAFDESFLPPEEDDSDTDSDQLPDDVFARAPDDPARVEAETKRAEEAKRKEDARQRKITEGKEKVAELNRQFASWYYVVPGDDFRKVALPRDAFLKSDRETDSSPASSPGAIGSDPHGGLPPGLGLPGLGGPQG</sequence>
<dbReference type="Pfam" id="PF14238">
    <property type="entry name" value="DUF4340"/>
    <property type="match status" value="1"/>
</dbReference>
<protein>
    <submittedName>
        <fullName evidence="3">DUF4340 domain-containing protein</fullName>
    </submittedName>
</protein>
<name>A0A432MCQ0_9BACT</name>
<dbReference type="EMBL" id="RYZH01000076">
    <property type="protein sequence ID" value="RUL82163.1"/>
    <property type="molecule type" value="Genomic_DNA"/>
</dbReference>
<feature type="domain" description="DUF4340" evidence="2">
    <location>
        <begin position="86"/>
        <end position="295"/>
    </location>
</feature>